<dbReference type="InterPro" id="IPR050317">
    <property type="entry name" value="Plant_Fungal_Acyltransferase"/>
</dbReference>
<dbReference type="InterPro" id="IPR023213">
    <property type="entry name" value="CAT-like_dom_sf"/>
</dbReference>
<dbReference type="SUPFAM" id="SSF52777">
    <property type="entry name" value="CoA-dependent acyltransferases"/>
    <property type="match status" value="1"/>
</dbReference>
<accession>A0AAD7JZ31</accession>
<sequence length="461" mass="49997">MSDSSFEEILLLEGPPFHLEFAPIDGRHMLHFARRLIIFRCTSAAQRDAQLAAFKIGIKALLVRCPLLAGTVVPSDEKEDWRTIVPGAGLELVVKDLRKSIPTFEELEATNFPPHHFSWDLVMPISRDLSNDRPHAACKMQFSVFEGGTILTLAISHTVGDGGGMDMLTRTLLDATRLAQEDSSTIAPSGELLGIDRSFLRNIKSDLEFKFEQHPAYRLKSAAPLTVPGANTFGAGSSEIPVLLRISANGLAQLKEDATTPGARISTHDALAALMWRTIMTVRHRRSSAAQSIPLSTTSNIFMPTNARHHLKLPPSYVGNVVYQLIAGLDLGTLFSPSGLQRAALEIRRAITAITPELVGNYFAYLTDDASSRGIDYQFMNGTAGTTGFAMGTCFGSTPVLIGGDWGKAFGPVVAYRLPGDPTNVVMPKLLDGAAEVVLSMLPEEEEFVRGSEGFGKYLAL</sequence>
<protein>
    <recommendedName>
        <fullName evidence="2">Trichothecene 3-O-acetyltransferase-like N-terminal domain-containing protein</fullName>
    </recommendedName>
</protein>
<dbReference type="Gene3D" id="3.30.559.10">
    <property type="entry name" value="Chloramphenicol acetyltransferase-like domain"/>
    <property type="match status" value="2"/>
</dbReference>
<name>A0AAD7JZ31_9AGAR</name>
<proteinExistence type="predicted"/>
<reference evidence="3" key="1">
    <citation type="submission" date="2023-03" db="EMBL/GenBank/DDBJ databases">
        <title>Massive genome expansion in bonnet fungi (Mycena s.s.) driven by repeated elements and novel gene families across ecological guilds.</title>
        <authorList>
            <consortium name="Lawrence Berkeley National Laboratory"/>
            <person name="Harder C.B."/>
            <person name="Miyauchi S."/>
            <person name="Viragh M."/>
            <person name="Kuo A."/>
            <person name="Thoen E."/>
            <person name="Andreopoulos B."/>
            <person name="Lu D."/>
            <person name="Skrede I."/>
            <person name="Drula E."/>
            <person name="Henrissat B."/>
            <person name="Morin E."/>
            <person name="Kohler A."/>
            <person name="Barry K."/>
            <person name="LaButti K."/>
            <person name="Morin E."/>
            <person name="Salamov A."/>
            <person name="Lipzen A."/>
            <person name="Mereny Z."/>
            <person name="Hegedus B."/>
            <person name="Baldrian P."/>
            <person name="Stursova M."/>
            <person name="Weitz H."/>
            <person name="Taylor A."/>
            <person name="Grigoriev I.V."/>
            <person name="Nagy L.G."/>
            <person name="Martin F."/>
            <person name="Kauserud H."/>
        </authorList>
    </citation>
    <scope>NUCLEOTIDE SEQUENCE</scope>
    <source>
        <strain evidence="3">CBHHK182m</strain>
    </source>
</reference>
<gene>
    <name evidence="3" type="ORF">B0H16DRAFT_1512412</name>
</gene>
<dbReference type="Pfam" id="PF22664">
    <property type="entry name" value="TRI-like_N"/>
    <property type="match status" value="1"/>
</dbReference>
<evidence type="ECO:0000313" key="3">
    <source>
        <dbReference type="EMBL" id="KAJ7773457.1"/>
    </source>
</evidence>
<evidence type="ECO:0000313" key="4">
    <source>
        <dbReference type="Proteomes" id="UP001215598"/>
    </source>
</evidence>
<dbReference type="PANTHER" id="PTHR31642">
    <property type="entry name" value="TRICHOTHECENE 3-O-ACETYLTRANSFERASE"/>
    <property type="match status" value="1"/>
</dbReference>
<dbReference type="EMBL" id="JARKIB010000013">
    <property type="protein sequence ID" value="KAJ7773457.1"/>
    <property type="molecule type" value="Genomic_DNA"/>
</dbReference>
<organism evidence="3 4">
    <name type="scientific">Mycena metata</name>
    <dbReference type="NCBI Taxonomy" id="1033252"/>
    <lineage>
        <taxon>Eukaryota</taxon>
        <taxon>Fungi</taxon>
        <taxon>Dikarya</taxon>
        <taxon>Basidiomycota</taxon>
        <taxon>Agaricomycotina</taxon>
        <taxon>Agaricomycetes</taxon>
        <taxon>Agaricomycetidae</taxon>
        <taxon>Agaricales</taxon>
        <taxon>Marasmiineae</taxon>
        <taxon>Mycenaceae</taxon>
        <taxon>Mycena</taxon>
    </lineage>
</organism>
<keyword evidence="1" id="KW-0808">Transferase</keyword>
<dbReference type="InterPro" id="IPR054710">
    <property type="entry name" value="Tri101-like_N"/>
</dbReference>
<evidence type="ECO:0000256" key="1">
    <source>
        <dbReference type="ARBA" id="ARBA00022679"/>
    </source>
</evidence>
<evidence type="ECO:0000259" key="2">
    <source>
        <dbReference type="Pfam" id="PF22664"/>
    </source>
</evidence>
<dbReference type="AlphaFoldDB" id="A0AAD7JZ31"/>
<feature type="domain" description="Trichothecene 3-O-acetyltransferase-like N-terminal" evidence="2">
    <location>
        <begin position="37"/>
        <end position="172"/>
    </location>
</feature>
<dbReference type="PANTHER" id="PTHR31642:SF310">
    <property type="entry name" value="FATTY ALCOHOL:CAFFEOYL-COA ACYLTRANSFERASE"/>
    <property type="match status" value="1"/>
</dbReference>
<dbReference type="Proteomes" id="UP001215598">
    <property type="component" value="Unassembled WGS sequence"/>
</dbReference>
<dbReference type="GO" id="GO:0016747">
    <property type="term" value="F:acyltransferase activity, transferring groups other than amino-acyl groups"/>
    <property type="evidence" value="ECO:0007669"/>
    <property type="project" value="TreeGrafter"/>
</dbReference>
<comment type="caution">
    <text evidence="3">The sequence shown here is derived from an EMBL/GenBank/DDBJ whole genome shotgun (WGS) entry which is preliminary data.</text>
</comment>
<keyword evidence="4" id="KW-1185">Reference proteome</keyword>